<reference evidence="4 5" key="1">
    <citation type="submission" date="2019-08" db="EMBL/GenBank/DDBJ databases">
        <title>Bacillus genomes from the desert of Cuatro Cienegas, Coahuila.</title>
        <authorList>
            <person name="Olmedo-Alvarez G."/>
        </authorList>
    </citation>
    <scope>NUCLEOTIDE SEQUENCE [LARGE SCALE GENOMIC DNA]</scope>
    <source>
        <strain evidence="4 5">CH108_3D</strain>
    </source>
</reference>
<keyword evidence="2" id="KW-0812">Transmembrane</keyword>
<evidence type="ECO:0000256" key="1">
    <source>
        <dbReference type="SAM" id="Coils"/>
    </source>
</evidence>
<dbReference type="EMBL" id="VTEQ01000002">
    <property type="protein sequence ID" value="TYS54686.1"/>
    <property type="molecule type" value="Genomic_DNA"/>
</dbReference>
<evidence type="ECO:0000313" key="5">
    <source>
        <dbReference type="Proteomes" id="UP000322997"/>
    </source>
</evidence>
<dbReference type="Pfam" id="PF14501">
    <property type="entry name" value="HATPase_c_5"/>
    <property type="match status" value="1"/>
</dbReference>
<feature type="transmembrane region" description="Helical" evidence="2">
    <location>
        <begin position="155"/>
        <end position="177"/>
    </location>
</feature>
<comment type="caution">
    <text evidence="4">The sequence shown here is derived from an EMBL/GenBank/DDBJ whole genome shotgun (WGS) entry which is preliminary data.</text>
</comment>
<keyword evidence="2" id="KW-1133">Transmembrane helix</keyword>
<keyword evidence="1" id="KW-0175">Coiled coil</keyword>
<gene>
    <name evidence="4" type="ORF">FZC83_06990</name>
</gene>
<sequence length="437" mass="49429">MYILVSTIQLISFFVIFTAVSRYSFSKWEYTGYSLAVVVMGQLFSYFVGVWGALSVFGLLIWISFRKEDRLTALGIFYAAYALVMNSFLGFLFADLIEWIIGFGFQGSKANLDYLVYLLTALSPPLLNAGILLLMSGYMDKVRKEEVERFSSVMLLPVTVLLLLVVVVVYVILTLVQGESSGNLLLEKLLYGMGMLILVAFGYFVFQYRHIQRKQLKKAKEEQLNQLQDYTSQLELLYDEIRGFRHDYVNILLTLESGIRAGDMDQVRLVFDQTVKPTGDRMQGNEHSLVKLKNLHVPEIKSILASKLLIAQRQGIDVRLEILLPIRCLRMDLIPFTRILSILIDNAVEAAMETHEQALTVAIIQGERDQVWVIENSLEGDVDLSSIFNKDVSSKGSGRGTGLYTVRQILQDITYATLDTRVNGSTFVQSLSIREEG</sequence>
<dbReference type="InterPro" id="IPR036890">
    <property type="entry name" value="HATPase_C_sf"/>
</dbReference>
<dbReference type="InterPro" id="IPR032834">
    <property type="entry name" value="NatK-like_C"/>
</dbReference>
<feature type="transmembrane region" description="Helical" evidence="2">
    <location>
        <begin position="189"/>
        <end position="208"/>
    </location>
</feature>
<name>A0A5D4RYH3_9BACI</name>
<dbReference type="GO" id="GO:0042802">
    <property type="term" value="F:identical protein binding"/>
    <property type="evidence" value="ECO:0007669"/>
    <property type="project" value="TreeGrafter"/>
</dbReference>
<dbReference type="Proteomes" id="UP000322997">
    <property type="component" value="Unassembled WGS sequence"/>
</dbReference>
<proteinExistence type="predicted"/>
<evidence type="ECO:0000259" key="3">
    <source>
        <dbReference type="Pfam" id="PF14501"/>
    </source>
</evidence>
<feature type="coiled-coil region" evidence="1">
    <location>
        <begin position="213"/>
        <end position="240"/>
    </location>
</feature>
<dbReference type="SUPFAM" id="SSF55874">
    <property type="entry name" value="ATPase domain of HSP90 chaperone/DNA topoisomerase II/histidine kinase"/>
    <property type="match status" value="1"/>
</dbReference>
<dbReference type="PANTHER" id="PTHR40448:SF1">
    <property type="entry name" value="TWO-COMPONENT SENSOR HISTIDINE KINASE"/>
    <property type="match status" value="1"/>
</dbReference>
<evidence type="ECO:0000256" key="2">
    <source>
        <dbReference type="SAM" id="Phobius"/>
    </source>
</evidence>
<organism evidence="4 5">
    <name type="scientific">Rossellomorea marisflavi</name>
    <dbReference type="NCBI Taxonomy" id="189381"/>
    <lineage>
        <taxon>Bacteria</taxon>
        <taxon>Bacillati</taxon>
        <taxon>Bacillota</taxon>
        <taxon>Bacilli</taxon>
        <taxon>Bacillales</taxon>
        <taxon>Bacillaceae</taxon>
        <taxon>Rossellomorea</taxon>
    </lineage>
</organism>
<feature type="transmembrane region" description="Helical" evidence="2">
    <location>
        <begin position="114"/>
        <end position="134"/>
    </location>
</feature>
<protein>
    <submittedName>
        <fullName evidence="4">GHKL domain-containing protein</fullName>
    </submittedName>
</protein>
<dbReference type="PANTHER" id="PTHR40448">
    <property type="entry name" value="TWO-COMPONENT SENSOR HISTIDINE KINASE"/>
    <property type="match status" value="1"/>
</dbReference>
<feature type="transmembrane region" description="Helical" evidence="2">
    <location>
        <begin position="46"/>
        <end position="65"/>
    </location>
</feature>
<feature type="domain" description="Sensor histidine kinase NatK-like C-terminal" evidence="3">
    <location>
        <begin position="332"/>
        <end position="433"/>
    </location>
</feature>
<dbReference type="Gene3D" id="3.30.565.10">
    <property type="entry name" value="Histidine kinase-like ATPase, C-terminal domain"/>
    <property type="match status" value="1"/>
</dbReference>
<dbReference type="AlphaFoldDB" id="A0A5D4RYH3"/>
<accession>A0A5D4RYH3</accession>
<keyword evidence="2" id="KW-0472">Membrane</keyword>
<dbReference type="RefSeq" id="WP_148984832.1">
    <property type="nucleotide sequence ID" value="NZ_JBNILK010000003.1"/>
</dbReference>
<evidence type="ECO:0000313" key="4">
    <source>
        <dbReference type="EMBL" id="TYS54686.1"/>
    </source>
</evidence>
<feature type="transmembrane region" description="Helical" evidence="2">
    <location>
        <begin position="72"/>
        <end position="94"/>
    </location>
</feature>